<dbReference type="Gene3D" id="3.50.50.60">
    <property type="entry name" value="FAD/NAD(P)-binding domain"/>
    <property type="match status" value="1"/>
</dbReference>
<comment type="caution">
    <text evidence="1">The sequence shown here is derived from an EMBL/GenBank/DDBJ whole genome shotgun (WGS) entry which is preliminary data.</text>
</comment>
<dbReference type="EMBL" id="VWNA01000001">
    <property type="protein sequence ID" value="MQT14004.1"/>
    <property type="molecule type" value="Genomic_DNA"/>
</dbReference>
<organism evidence="1 2">
    <name type="scientific">Segnochrobactrum spirostomi</name>
    <dbReference type="NCBI Taxonomy" id="2608987"/>
    <lineage>
        <taxon>Bacteria</taxon>
        <taxon>Pseudomonadati</taxon>
        <taxon>Pseudomonadota</taxon>
        <taxon>Alphaproteobacteria</taxon>
        <taxon>Hyphomicrobiales</taxon>
        <taxon>Segnochrobactraceae</taxon>
        <taxon>Segnochrobactrum</taxon>
    </lineage>
</organism>
<dbReference type="Proteomes" id="UP000332515">
    <property type="component" value="Unassembled WGS sequence"/>
</dbReference>
<dbReference type="Pfam" id="PF13450">
    <property type="entry name" value="NAD_binding_8"/>
    <property type="match status" value="1"/>
</dbReference>
<dbReference type="Gene3D" id="1.10.405.10">
    <property type="entry name" value="Guanine Nucleotide Dissociation Inhibitor, domain 1"/>
    <property type="match status" value="1"/>
</dbReference>
<evidence type="ECO:0000313" key="2">
    <source>
        <dbReference type="Proteomes" id="UP000332515"/>
    </source>
</evidence>
<keyword evidence="2" id="KW-1185">Reference proteome</keyword>
<name>A0A6A7Y4E4_9HYPH</name>
<reference evidence="1 2" key="1">
    <citation type="submission" date="2019-09" db="EMBL/GenBank/DDBJ databases">
        <title>Segnochrobactrum spirostomi gen. nov., sp. nov., isolated from the ciliate Spirostomum cf. yagiui and description of a novel family, Segnochrobactraceae fam. nov. within the order Rhizobiales of the class Alphaproteobacteria.</title>
        <authorList>
            <person name="Akter S."/>
            <person name="Shazib S.U.A."/>
            <person name="Shin M.K."/>
        </authorList>
    </citation>
    <scope>NUCLEOTIDE SEQUENCE [LARGE SCALE GENOMIC DNA]</scope>
    <source>
        <strain evidence="1 2">Sp-1</strain>
    </source>
</reference>
<accession>A0A6A7Y4E4</accession>
<dbReference type="Gene3D" id="3.90.660.10">
    <property type="match status" value="1"/>
</dbReference>
<proteinExistence type="predicted"/>
<evidence type="ECO:0000313" key="1">
    <source>
        <dbReference type="EMBL" id="MQT14004.1"/>
    </source>
</evidence>
<gene>
    <name evidence="1" type="ORF">F0357_15410</name>
</gene>
<dbReference type="AlphaFoldDB" id="A0A6A7Y4E4"/>
<sequence length="373" mass="40487">MRLQGEHMPRSIYRLLHRRYGTTSGVLNRISAARPGLAAGERASRVAAGKFASDVDEIEAIFGTLAEKKPFSGKTLAVIGGGFAGLSAAYAAAVGGAYVTLYEATPNVGGRVQSDYGALAPARIVERGAELIGLIHPVWLFYARLFGLGMVSIDTGTYLDAVDIVPEIFLNGEKIESANLSSLYEDYTHFQSVIWESAKDIDPLRPWDSGRDLDGISFKDWIVKALDGYIQKYPRSLAMFLAEMENDNVMPTDQQSALGFLAQIAAGGATATGEARFFADVELFRCDQGNQALAESLLNAIEAKKMEIMRSMPIGKIVIPTAAEAKVDLYGFVRYEFGNSYWGTPNPHNYVVFAAPTSLSVNNNVTLFEGGLR</sequence>
<dbReference type="SUPFAM" id="SSF51905">
    <property type="entry name" value="FAD/NAD(P)-binding domain"/>
    <property type="match status" value="1"/>
</dbReference>
<dbReference type="InterPro" id="IPR036188">
    <property type="entry name" value="FAD/NAD-bd_sf"/>
</dbReference>
<protein>
    <submittedName>
        <fullName evidence="1">FAD-dependent oxidoreductase</fullName>
    </submittedName>
</protein>